<name>A0ABP6LVV1_9ACTN</name>
<sequence>MQVDVVTALIATAGSLVAAFGAPLIIQVIKNKDRRAARVSAADQRLLDIEERHRMKLYKIMIELREETREQVHALEDVRHQVDSGLPPDMHAIGEQIRRDRQWASRNLDSIIAVQACGRSCLV</sequence>
<evidence type="ECO:0008006" key="3">
    <source>
        <dbReference type="Google" id="ProtNLM"/>
    </source>
</evidence>
<accession>A0ABP6LVV1</accession>
<proteinExistence type="predicted"/>
<organism evidence="1 2">
    <name type="scientific">Streptomyces glomeratus</name>
    <dbReference type="NCBI Taxonomy" id="284452"/>
    <lineage>
        <taxon>Bacteria</taxon>
        <taxon>Bacillati</taxon>
        <taxon>Actinomycetota</taxon>
        <taxon>Actinomycetes</taxon>
        <taxon>Kitasatosporales</taxon>
        <taxon>Streptomycetaceae</taxon>
        <taxon>Streptomyces</taxon>
    </lineage>
</organism>
<dbReference type="Proteomes" id="UP001501532">
    <property type="component" value="Unassembled WGS sequence"/>
</dbReference>
<protein>
    <recommendedName>
        <fullName evidence="3">Minor tail protein</fullName>
    </recommendedName>
</protein>
<gene>
    <name evidence="1" type="ORF">GCM10010448_53430</name>
</gene>
<keyword evidence="2" id="KW-1185">Reference proteome</keyword>
<evidence type="ECO:0000313" key="1">
    <source>
        <dbReference type="EMBL" id="GAA3063457.1"/>
    </source>
</evidence>
<evidence type="ECO:0000313" key="2">
    <source>
        <dbReference type="Proteomes" id="UP001501532"/>
    </source>
</evidence>
<reference evidence="2" key="1">
    <citation type="journal article" date="2019" name="Int. J. Syst. Evol. Microbiol.">
        <title>The Global Catalogue of Microorganisms (GCM) 10K type strain sequencing project: providing services to taxonomists for standard genome sequencing and annotation.</title>
        <authorList>
            <consortium name="The Broad Institute Genomics Platform"/>
            <consortium name="The Broad Institute Genome Sequencing Center for Infectious Disease"/>
            <person name="Wu L."/>
            <person name="Ma J."/>
        </authorList>
    </citation>
    <scope>NUCLEOTIDE SEQUENCE [LARGE SCALE GENOMIC DNA]</scope>
    <source>
        <strain evidence="2">JCM 9091</strain>
    </source>
</reference>
<comment type="caution">
    <text evidence="1">The sequence shown here is derived from an EMBL/GenBank/DDBJ whole genome shotgun (WGS) entry which is preliminary data.</text>
</comment>
<dbReference type="EMBL" id="BAAAUF010000052">
    <property type="protein sequence ID" value="GAA3063457.1"/>
    <property type="molecule type" value="Genomic_DNA"/>
</dbReference>